<dbReference type="GO" id="GO:0015920">
    <property type="term" value="P:lipopolysaccharide transport"/>
    <property type="evidence" value="ECO:0007669"/>
    <property type="project" value="TreeGrafter"/>
</dbReference>
<dbReference type="GO" id="GO:0009279">
    <property type="term" value="C:cell outer membrane"/>
    <property type="evidence" value="ECO:0007669"/>
    <property type="project" value="UniProtKB-UniRule"/>
</dbReference>
<proteinExistence type="inferred from homology"/>
<dbReference type="AlphaFoldDB" id="A0A251X3X5"/>
<accession>A0A251X3X5</accession>
<name>A0A251X3X5_9GAMM</name>
<evidence type="ECO:0000256" key="1">
    <source>
        <dbReference type="ARBA" id="ARBA00022729"/>
    </source>
</evidence>
<keyword evidence="5" id="KW-0449">Lipoprotein</keyword>
<dbReference type="RefSeq" id="WP_086489111.1">
    <property type="nucleotide sequence ID" value="NZ_MSLT01000023.1"/>
</dbReference>
<evidence type="ECO:0000256" key="5">
    <source>
        <dbReference type="ARBA" id="ARBA00023288"/>
    </source>
</evidence>
<evidence type="ECO:0000256" key="6">
    <source>
        <dbReference type="HAMAP-Rule" id="MF_01186"/>
    </source>
</evidence>
<evidence type="ECO:0000256" key="2">
    <source>
        <dbReference type="ARBA" id="ARBA00023136"/>
    </source>
</evidence>
<evidence type="ECO:0000256" key="3">
    <source>
        <dbReference type="ARBA" id="ARBA00023139"/>
    </source>
</evidence>
<dbReference type="PANTHER" id="PTHR38098">
    <property type="entry name" value="LPS-ASSEMBLY LIPOPROTEIN LPTE"/>
    <property type="match status" value="1"/>
</dbReference>
<comment type="similarity">
    <text evidence="6">Belongs to the LptE lipoprotein family.</text>
</comment>
<dbReference type="GO" id="GO:1990351">
    <property type="term" value="C:transporter complex"/>
    <property type="evidence" value="ECO:0007669"/>
    <property type="project" value="TreeGrafter"/>
</dbReference>
<gene>
    <name evidence="6" type="primary">lptE</name>
    <name evidence="7" type="ORF">TPSD3_13815</name>
</gene>
<dbReference type="OrthoDB" id="5625284at2"/>
<dbReference type="Gene3D" id="3.30.160.150">
    <property type="entry name" value="Lipoprotein like domain"/>
    <property type="match status" value="1"/>
</dbReference>
<keyword evidence="3" id="KW-0564">Palmitate</keyword>
<comment type="subunit">
    <text evidence="6">Component of the lipopolysaccharide transport and assembly complex. Interacts with LptD.</text>
</comment>
<comment type="caution">
    <text evidence="7">The sequence shown here is derived from an EMBL/GenBank/DDBJ whole genome shotgun (WGS) entry which is preliminary data.</text>
</comment>
<evidence type="ECO:0000256" key="4">
    <source>
        <dbReference type="ARBA" id="ARBA00023237"/>
    </source>
</evidence>
<comment type="function">
    <text evidence="6">Together with LptD, is involved in the assembly of lipopolysaccharide (LPS) at the surface of the outer membrane. Required for the proper assembly of LptD. Binds LPS and may serve as the LPS recognition site at the outer membrane.</text>
</comment>
<reference evidence="7 8" key="1">
    <citation type="submission" date="2016-12" db="EMBL/GenBank/DDBJ databases">
        <title>Thioflexothrix psekupsii D3 genome sequencing and assembly.</title>
        <authorList>
            <person name="Fomenkov A."/>
            <person name="Vincze T."/>
            <person name="Grabovich M."/>
            <person name="Anton B.P."/>
            <person name="Dubinina G."/>
            <person name="Orlova M."/>
            <person name="Belousova E."/>
            <person name="Roberts R.J."/>
        </authorList>
    </citation>
    <scope>NUCLEOTIDE SEQUENCE [LARGE SCALE GENOMIC DNA]</scope>
    <source>
        <strain evidence="7">D3</strain>
    </source>
</reference>
<organism evidence="7 8">
    <name type="scientific">Thioflexithrix psekupsensis</name>
    <dbReference type="NCBI Taxonomy" id="1570016"/>
    <lineage>
        <taxon>Bacteria</taxon>
        <taxon>Pseudomonadati</taxon>
        <taxon>Pseudomonadota</taxon>
        <taxon>Gammaproteobacteria</taxon>
        <taxon>Thiotrichales</taxon>
        <taxon>Thioflexithrix</taxon>
    </lineage>
</organism>
<dbReference type="GO" id="GO:0001530">
    <property type="term" value="F:lipopolysaccharide binding"/>
    <property type="evidence" value="ECO:0007669"/>
    <property type="project" value="TreeGrafter"/>
</dbReference>
<dbReference type="EMBL" id="MSLT01000023">
    <property type="protein sequence ID" value="OUD12194.1"/>
    <property type="molecule type" value="Genomic_DNA"/>
</dbReference>
<sequence>MSTFFRAFVLMVIVLQSVQLSGCGFRLRGSADYPMKQVFIESVSAPRMAYVLTRELQNANLTIAESKNNAEVIVILSHEILDRRTLSVSSFTGKLEEVELNYRIHLSAKKATGEVLIEPQLISLLRDYQFEETAVLAKADEEIMLGEELFREALVQIMRRLQMLRVG</sequence>
<keyword evidence="2 6" id="KW-0472">Membrane</keyword>
<dbReference type="HAMAP" id="MF_01186">
    <property type="entry name" value="LPS_assembly_LptE"/>
    <property type="match status" value="1"/>
</dbReference>
<dbReference type="PANTHER" id="PTHR38098:SF1">
    <property type="entry name" value="LPS-ASSEMBLY LIPOPROTEIN LPTE"/>
    <property type="match status" value="1"/>
</dbReference>
<dbReference type="Proteomes" id="UP000194798">
    <property type="component" value="Unassembled WGS sequence"/>
</dbReference>
<evidence type="ECO:0000313" key="8">
    <source>
        <dbReference type="Proteomes" id="UP000194798"/>
    </source>
</evidence>
<dbReference type="InterPro" id="IPR007485">
    <property type="entry name" value="LPS_assembly_LptE"/>
</dbReference>
<evidence type="ECO:0000313" key="7">
    <source>
        <dbReference type="EMBL" id="OUD12194.1"/>
    </source>
</evidence>
<keyword evidence="4 6" id="KW-0998">Cell outer membrane</keyword>
<dbReference type="GO" id="GO:0043165">
    <property type="term" value="P:Gram-negative-bacterium-type cell outer membrane assembly"/>
    <property type="evidence" value="ECO:0007669"/>
    <property type="project" value="UniProtKB-UniRule"/>
</dbReference>
<dbReference type="Pfam" id="PF04390">
    <property type="entry name" value="LptE"/>
    <property type="match status" value="1"/>
</dbReference>
<protein>
    <recommendedName>
        <fullName evidence="6">LPS-assembly lipoprotein LptE</fullName>
    </recommendedName>
</protein>
<keyword evidence="8" id="KW-1185">Reference proteome</keyword>
<keyword evidence="1" id="KW-0732">Signal</keyword>